<dbReference type="KEGG" id="bon:A361_09065"/>
<organism evidence="2 3">
    <name type="scientific">Cytobacillus oceanisediminis 2691</name>
    <dbReference type="NCBI Taxonomy" id="1196031"/>
    <lineage>
        <taxon>Bacteria</taxon>
        <taxon>Bacillati</taxon>
        <taxon>Bacillota</taxon>
        <taxon>Bacilli</taxon>
        <taxon>Bacillales</taxon>
        <taxon>Bacillaceae</taxon>
        <taxon>Cytobacillus</taxon>
    </lineage>
</organism>
<feature type="domain" description="Copper amine oxidase-like N-terminal" evidence="1">
    <location>
        <begin position="373"/>
        <end position="460"/>
    </location>
</feature>
<dbReference type="Proteomes" id="UP000077856">
    <property type="component" value="Chromosome"/>
</dbReference>
<dbReference type="InterPro" id="IPR036582">
    <property type="entry name" value="Mao_N_sf"/>
</dbReference>
<accession>A0A160M9C8</accession>
<evidence type="ECO:0000313" key="3">
    <source>
        <dbReference type="Proteomes" id="UP000077856"/>
    </source>
</evidence>
<dbReference type="Pfam" id="PF07833">
    <property type="entry name" value="Cu_amine_oxidN1"/>
    <property type="match status" value="1"/>
</dbReference>
<reference evidence="2 3" key="1">
    <citation type="submission" date="2016-04" db="EMBL/GenBank/DDBJ databases">
        <title>Complete genome sequence of Bacillus oceanisediminis strain 2691.</title>
        <authorList>
            <person name="Jeong H."/>
            <person name="Kim H.J."/>
            <person name="Lee D.-W."/>
        </authorList>
    </citation>
    <scope>NUCLEOTIDE SEQUENCE [LARGE SCALE GENOMIC DNA]</scope>
    <source>
        <strain evidence="2 3">2691</strain>
    </source>
</reference>
<proteinExistence type="predicted"/>
<dbReference type="eggNOG" id="ENOG5032TKR">
    <property type="taxonomic scope" value="Bacteria"/>
</dbReference>
<dbReference type="InterPro" id="IPR012854">
    <property type="entry name" value="Cu_amine_oxidase-like_N"/>
</dbReference>
<protein>
    <recommendedName>
        <fullName evidence="1">Copper amine oxidase-like N-terminal domain-containing protein</fullName>
    </recommendedName>
</protein>
<evidence type="ECO:0000259" key="1">
    <source>
        <dbReference type="Pfam" id="PF07833"/>
    </source>
</evidence>
<dbReference type="EMBL" id="CP015506">
    <property type="protein sequence ID" value="AND39267.1"/>
    <property type="molecule type" value="Genomic_DNA"/>
</dbReference>
<dbReference type="AlphaFoldDB" id="A0A160M9C8"/>
<evidence type="ECO:0000313" key="2">
    <source>
        <dbReference type="EMBL" id="AND39267.1"/>
    </source>
</evidence>
<dbReference type="SUPFAM" id="SSF55383">
    <property type="entry name" value="Copper amine oxidase, domain N"/>
    <property type="match status" value="1"/>
</dbReference>
<dbReference type="STRING" id="1196031.A361_09065"/>
<name>A0A160M9C8_9BACI</name>
<dbReference type="Gene3D" id="3.30.457.10">
    <property type="entry name" value="Copper amine oxidase-like, N-terminal domain"/>
    <property type="match status" value="1"/>
</dbReference>
<sequence>MWKASLFIFIILSGIISGMLLWQWQAYSEHAIALESSGAITQDITVDTRLNELKITQKIHGLMAQEEYRLVIPEALFKWKCKNGAGEACDSADENPFTFFSSDDQMVFEYAVPINERNKAFLLTDWFVEIPGIKAESLSITISDSFKREGSWAAGIPLKARKKLELIDYYYFEGKGNVPPLYWQQKPLLKKAVNNAEVYSEDIQAASLNFQKLNEIGNFPFLTIIFTDQYPEYKDENILIASPRTEAKMLEKDIITLQFRRKLADSTQVWIIDVLSSGLLDLKPSSKKGSIVLQELQGELTNDELKAFFMIVNKVNSLTPEKLDKLLSDVKGLSTQFFTMNTKSDAPFVPLYFQEEKKLLVSGAEKANIDLIYRDGKRLLPFAETMKSLGYEVKILSGEETMLLSKGNNSYRFYLNKNVFIYNEEDYGLLENPLTNQNGTVFIEIQWFKSLFGVTAEEREDEIHLTSDPD</sequence>
<dbReference type="RefSeq" id="WP_019381697.1">
    <property type="nucleotide sequence ID" value="NZ_CP015506.1"/>
</dbReference>
<gene>
    <name evidence="2" type="ORF">A361_09065</name>
</gene>